<evidence type="ECO:0000256" key="5">
    <source>
        <dbReference type="ARBA" id="ARBA00022771"/>
    </source>
</evidence>
<keyword evidence="12" id="KW-1185">Reference proteome</keyword>
<dbReference type="SMART" id="SM00355">
    <property type="entry name" value="ZnF_C2H2"/>
    <property type="match status" value="7"/>
</dbReference>
<reference evidence="11" key="3">
    <citation type="submission" date="2025-09" db="UniProtKB">
        <authorList>
            <consortium name="Ensembl"/>
        </authorList>
    </citation>
    <scope>IDENTIFICATION</scope>
</reference>
<keyword evidence="3" id="KW-0479">Metal-binding</keyword>
<dbReference type="PROSITE" id="PS50157">
    <property type="entry name" value="ZINC_FINGER_C2H2_2"/>
    <property type="match status" value="6"/>
</dbReference>
<keyword evidence="5 8" id="KW-0863">Zinc-finger</keyword>
<reference evidence="11" key="2">
    <citation type="submission" date="2025-08" db="UniProtKB">
        <authorList>
            <consortium name="Ensembl"/>
        </authorList>
    </citation>
    <scope>IDENTIFICATION</scope>
</reference>
<dbReference type="FunFam" id="3.30.160.60:FF:000912">
    <property type="entry name" value="Zinc finger protein 660"/>
    <property type="match status" value="4"/>
</dbReference>
<feature type="domain" description="C2H2-type" evidence="10">
    <location>
        <begin position="144"/>
        <end position="171"/>
    </location>
</feature>
<feature type="region of interest" description="Disordered" evidence="9">
    <location>
        <begin position="1"/>
        <end position="56"/>
    </location>
</feature>
<protein>
    <recommendedName>
        <fullName evidence="10">C2H2-type domain-containing protein</fullName>
    </recommendedName>
</protein>
<reference evidence="11" key="1">
    <citation type="submission" date="2019-06" db="EMBL/GenBank/DDBJ databases">
        <authorList>
            <consortium name="Wellcome Sanger Institute Data Sharing"/>
        </authorList>
    </citation>
    <scope>NUCLEOTIDE SEQUENCE [LARGE SCALE GENOMIC DNA]</scope>
</reference>
<dbReference type="SUPFAM" id="SSF57667">
    <property type="entry name" value="beta-beta-alpha zinc fingers"/>
    <property type="match status" value="4"/>
</dbReference>
<dbReference type="Pfam" id="PF13465">
    <property type="entry name" value="zf-H2C2_2"/>
    <property type="match status" value="3"/>
</dbReference>
<evidence type="ECO:0000313" key="11">
    <source>
        <dbReference type="Ensembl" id="ENSMMDP00005007039.1"/>
    </source>
</evidence>
<dbReference type="GO" id="GO:0008270">
    <property type="term" value="F:zinc ion binding"/>
    <property type="evidence" value="ECO:0007669"/>
    <property type="project" value="UniProtKB-KW"/>
</dbReference>
<feature type="domain" description="C2H2-type" evidence="10">
    <location>
        <begin position="200"/>
        <end position="227"/>
    </location>
</feature>
<keyword evidence="7" id="KW-0539">Nucleus</keyword>
<dbReference type="GeneTree" id="ENSGT01150000286959"/>
<dbReference type="Pfam" id="PF00096">
    <property type="entry name" value="zf-C2H2"/>
    <property type="match status" value="2"/>
</dbReference>
<dbReference type="InParanoid" id="A0A667X3F5"/>
<dbReference type="FunFam" id="3.30.160.60:FF:000446">
    <property type="entry name" value="Zinc finger protein"/>
    <property type="match status" value="2"/>
</dbReference>
<evidence type="ECO:0000256" key="9">
    <source>
        <dbReference type="SAM" id="MobiDB-lite"/>
    </source>
</evidence>
<feature type="domain" description="C2H2-type" evidence="10">
    <location>
        <begin position="60"/>
        <end position="87"/>
    </location>
</feature>
<dbReference type="AlphaFoldDB" id="A0A667X3F5"/>
<feature type="domain" description="C2H2-type" evidence="10">
    <location>
        <begin position="88"/>
        <end position="115"/>
    </location>
</feature>
<dbReference type="PANTHER" id="PTHR14003:SF23">
    <property type="entry name" value="ZINC FINGER PROTEIN 143"/>
    <property type="match status" value="1"/>
</dbReference>
<evidence type="ECO:0000256" key="4">
    <source>
        <dbReference type="ARBA" id="ARBA00022737"/>
    </source>
</evidence>
<dbReference type="FunFam" id="3.30.160.60:FF:001158">
    <property type="entry name" value="zinc finger protein 22"/>
    <property type="match status" value="1"/>
</dbReference>
<dbReference type="GO" id="GO:0000785">
    <property type="term" value="C:chromatin"/>
    <property type="evidence" value="ECO:0007669"/>
    <property type="project" value="TreeGrafter"/>
</dbReference>
<dbReference type="Gene3D" id="3.30.160.60">
    <property type="entry name" value="Classic Zinc Finger"/>
    <property type="match status" value="7"/>
</dbReference>
<evidence type="ECO:0000256" key="3">
    <source>
        <dbReference type="ARBA" id="ARBA00022723"/>
    </source>
</evidence>
<dbReference type="GO" id="GO:0005667">
    <property type="term" value="C:transcription regulator complex"/>
    <property type="evidence" value="ECO:0007669"/>
    <property type="project" value="TreeGrafter"/>
</dbReference>
<accession>A0A667X3F5</accession>
<comment type="subcellular location">
    <subcellularLocation>
        <location evidence="1">Nucleus</location>
    </subcellularLocation>
</comment>
<evidence type="ECO:0000256" key="7">
    <source>
        <dbReference type="ARBA" id="ARBA00023242"/>
    </source>
</evidence>
<sequence>MEAEDGEEERARNPEPSSEAYTDDSDDWDETREAQSGSNPLSEVRLSHDSPDVGEKPSTFPCSLCGRGFTHKGHFKLHMRNHTGEKPFPCSLCGKGFAQKGHLKQHMRIHTGEKPFPCSLCGKQYSDKGKLKRHMKSHTGEKPFPCSLCGKRFTEKTTLNRHMKIHTGEKPFPCSLCGKQFTEKTKLNRHMRIHTGEKPFPCSLCGKGFTEKGHLKLHMRIHTGEKPFVCSLCGTRSSTSQHILLHMLCSYRENSSSGKVFTVMNACFLNKLFDVQMQTVCVAAFPVFLWSPMQQQPKLAPGLGLGPTDCEPGPLVQHQCLTSQMQIPTDTLQHLVESHPKEWKLCCCKGTNSILKAPCCPLFQGFIGTAYLPARCTCGFEYLWSAKYSFTAPLSCLSPGAVAAHFV</sequence>
<comment type="similarity">
    <text evidence="2">Belongs to the krueppel C2H2-type zinc-finger protein family.</text>
</comment>
<evidence type="ECO:0000256" key="6">
    <source>
        <dbReference type="ARBA" id="ARBA00022833"/>
    </source>
</evidence>
<dbReference type="Proteomes" id="UP000472263">
    <property type="component" value="Chromosome 12"/>
</dbReference>
<keyword evidence="6" id="KW-0862">Zinc</keyword>
<dbReference type="InterPro" id="IPR013087">
    <property type="entry name" value="Znf_C2H2_type"/>
</dbReference>
<dbReference type="Ensembl" id="ENSMMDT00005007222.1">
    <property type="protein sequence ID" value="ENSMMDP00005007039.1"/>
    <property type="gene ID" value="ENSMMDG00005003829.1"/>
</dbReference>
<proteinExistence type="inferred from homology"/>
<feature type="compositionally biased region" description="Basic and acidic residues" evidence="9">
    <location>
        <begin position="45"/>
        <end position="55"/>
    </location>
</feature>
<evidence type="ECO:0000259" key="10">
    <source>
        <dbReference type="PROSITE" id="PS50157"/>
    </source>
</evidence>
<feature type="compositionally biased region" description="Acidic residues" evidence="9">
    <location>
        <begin position="21"/>
        <end position="30"/>
    </location>
</feature>
<evidence type="ECO:0000313" key="12">
    <source>
        <dbReference type="Proteomes" id="UP000472263"/>
    </source>
</evidence>
<evidence type="ECO:0000256" key="8">
    <source>
        <dbReference type="PROSITE-ProRule" id="PRU00042"/>
    </source>
</evidence>
<keyword evidence="4" id="KW-0677">Repeat</keyword>
<dbReference type="InterPro" id="IPR036236">
    <property type="entry name" value="Znf_C2H2_sf"/>
</dbReference>
<organism evidence="11 12">
    <name type="scientific">Myripristis murdjan</name>
    <name type="common">pinecone soldierfish</name>
    <dbReference type="NCBI Taxonomy" id="586833"/>
    <lineage>
        <taxon>Eukaryota</taxon>
        <taxon>Metazoa</taxon>
        <taxon>Chordata</taxon>
        <taxon>Craniata</taxon>
        <taxon>Vertebrata</taxon>
        <taxon>Euteleostomi</taxon>
        <taxon>Actinopterygii</taxon>
        <taxon>Neopterygii</taxon>
        <taxon>Teleostei</taxon>
        <taxon>Neoteleostei</taxon>
        <taxon>Acanthomorphata</taxon>
        <taxon>Holocentriformes</taxon>
        <taxon>Holocentridae</taxon>
        <taxon>Myripristis</taxon>
    </lineage>
</organism>
<dbReference type="PANTHER" id="PTHR14003">
    <property type="entry name" value="TRANSCRIPTIONAL REPRESSOR PROTEIN YY"/>
    <property type="match status" value="1"/>
</dbReference>
<dbReference type="GO" id="GO:0031519">
    <property type="term" value="C:PcG protein complex"/>
    <property type="evidence" value="ECO:0007669"/>
    <property type="project" value="TreeGrafter"/>
</dbReference>
<dbReference type="GO" id="GO:0000978">
    <property type="term" value="F:RNA polymerase II cis-regulatory region sequence-specific DNA binding"/>
    <property type="evidence" value="ECO:0007669"/>
    <property type="project" value="TreeGrafter"/>
</dbReference>
<feature type="domain" description="C2H2-type" evidence="10">
    <location>
        <begin position="172"/>
        <end position="199"/>
    </location>
</feature>
<dbReference type="PROSITE" id="PS00028">
    <property type="entry name" value="ZINC_FINGER_C2H2_1"/>
    <property type="match status" value="6"/>
</dbReference>
<evidence type="ECO:0000256" key="1">
    <source>
        <dbReference type="ARBA" id="ARBA00004123"/>
    </source>
</evidence>
<feature type="domain" description="C2H2-type" evidence="10">
    <location>
        <begin position="116"/>
        <end position="143"/>
    </location>
</feature>
<dbReference type="GO" id="GO:0000981">
    <property type="term" value="F:DNA-binding transcription factor activity, RNA polymerase II-specific"/>
    <property type="evidence" value="ECO:0007669"/>
    <property type="project" value="TreeGrafter"/>
</dbReference>
<name>A0A667X3F5_9TELE</name>
<evidence type="ECO:0000256" key="2">
    <source>
        <dbReference type="ARBA" id="ARBA00006991"/>
    </source>
</evidence>